<keyword evidence="9 10" id="KW-0472">Membrane</keyword>
<evidence type="ECO:0000256" key="7">
    <source>
        <dbReference type="ARBA" id="ARBA00022989"/>
    </source>
</evidence>
<dbReference type="Gene3D" id="1.20.960.10">
    <property type="entry name" value="Mitochondrial outer membrane translocase complex, subunit Tom20 domain"/>
    <property type="match status" value="1"/>
</dbReference>
<evidence type="ECO:0000256" key="4">
    <source>
        <dbReference type="ARBA" id="ARBA00022692"/>
    </source>
</evidence>
<dbReference type="Pfam" id="PF02064">
    <property type="entry name" value="MAS20"/>
    <property type="match status" value="1"/>
</dbReference>
<sequence length="146" mass="16707">MIPPLSVNLALGMGIALFLSYCVYFDRKRISAPDYKKRVHERRRRNRMKNATIVPCVNNQASLEEYFLSQMKAGEDMIKQSRVEEGLTHFTNAIVLCAHPAEVIKFLKSSLPRHVHKMLVRKLKSIRALPSTEPEDNSDDDKPLKG</sequence>
<dbReference type="PhylomeDB" id="B3MQQ1"/>
<proteinExistence type="inferred from homology"/>
<keyword evidence="13" id="KW-1185">Reference proteome</keyword>
<dbReference type="GO" id="GO:0030943">
    <property type="term" value="F:mitochondrion targeting sequence binding"/>
    <property type="evidence" value="ECO:0007669"/>
    <property type="project" value="TreeGrafter"/>
</dbReference>
<evidence type="ECO:0000256" key="1">
    <source>
        <dbReference type="ARBA" id="ARBA00004572"/>
    </source>
</evidence>
<dbReference type="KEGG" id="dan:6503184"/>
<dbReference type="PIRSF" id="PIRSF037707">
    <property type="entry name" value="MAS20_rcpt"/>
    <property type="match status" value="1"/>
</dbReference>
<dbReference type="GO" id="GO:0006886">
    <property type="term" value="P:intracellular protein transport"/>
    <property type="evidence" value="ECO:0007669"/>
    <property type="project" value="InterPro"/>
</dbReference>
<evidence type="ECO:0000256" key="3">
    <source>
        <dbReference type="ARBA" id="ARBA00022448"/>
    </source>
</evidence>
<dbReference type="GO" id="GO:0016031">
    <property type="term" value="P:tRNA import into mitochondrion"/>
    <property type="evidence" value="ECO:0007669"/>
    <property type="project" value="TreeGrafter"/>
</dbReference>
<dbReference type="GO" id="GO:0008320">
    <property type="term" value="F:protein transmembrane transporter activity"/>
    <property type="evidence" value="ECO:0007669"/>
    <property type="project" value="TreeGrafter"/>
</dbReference>
<comment type="similarity">
    <text evidence="2 10">Belongs to the Tom20 family.</text>
</comment>
<evidence type="ECO:0000313" key="12">
    <source>
        <dbReference type="EMBL" id="EDV44677.1"/>
    </source>
</evidence>
<evidence type="ECO:0000256" key="5">
    <source>
        <dbReference type="ARBA" id="ARBA00022787"/>
    </source>
</evidence>
<dbReference type="InterPro" id="IPR023392">
    <property type="entry name" value="Tom20_dom_sf"/>
</dbReference>
<dbReference type="PRINTS" id="PR01989">
    <property type="entry name" value="EUOM20RECPTR"/>
</dbReference>
<dbReference type="STRING" id="7217.B3MQQ1"/>
<organism evidence="12 13">
    <name type="scientific">Drosophila ananassae</name>
    <name type="common">Fruit fly</name>
    <dbReference type="NCBI Taxonomy" id="7217"/>
    <lineage>
        <taxon>Eukaryota</taxon>
        <taxon>Metazoa</taxon>
        <taxon>Ecdysozoa</taxon>
        <taxon>Arthropoda</taxon>
        <taxon>Hexapoda</taxon>
        <taxon>Insecta</taxon>
        <taxon>Pterygota</taxon>
        <taxon>Neoptera</taxon>
        <taxon>Endopterygota</taxon>
        <taxon>Diptera</taxon>
        <taxon>Brachycera</taxon>
        <taxon>Muscomorpha</taxon>
        <taxon>Ephydroidea</taxon>
        <taxon>Drosophilidae</taxon>
        <taxon>Drosophila</taxon>
        <taxon>Sophophora</taxon>
    </lineage>
</organism>
<reference evidence="12 13" key="1">
    <citation type="journal article" date="2007" name="Nature">
        <title>Evolution of genes and genomes on the Drosophila phylogeny.</title>
        <authorList>
            <consortium name="Drosophila 12 Genomes Consortium"/>
            <person name="Clark A.G."/>
            <person name="Eisen M.B."/>
            <person name="Smith D.R."/>
            <person name="Bergman C.M."/>
            <person name="Oliver B."/>
            <person name="Markow T.A."/>
            <person name="Kaufman T.C."/>
            <person name="Kellis M."/>
            <person name="Gelbart W."/>
            <person name="Iyer V.N."/>
            <person name="Pollard D.A."/>
            <person name="Sackton T.B."/>
            <person name="Larracuente A.M."/>
            <person name="Singh N.D."/>
            <person name="Abad J.P."/>
            <person name="Abt D.N."/>
            <person name="Adryan B."/>
            <person name="Aguade M."/>
            <person name="Akashi H."/>
            <person name="Anderson W.W."/>
            <person name="Aquadro C.F."/>
            <person name="Ardell D.H."/>
            <person name="Arguello R."/>
            <person name="Artieri C.G."/>
            <person name="Barbash D.A."/>
            <person name="Barker D."/>
            <person name="Barsanti P."/>
            <person name="Batterham P."/>
            <person name="Batzoglou S."/>
            <person name="Begun D."/>
            <person name="Bhutkar A."/>
            <person name="Blanco E."/>
            <person name="Bosak S.A."/>
            <person name="Bradley R.K."/>
            <person name="Brand A.D."/>
            <person name="Brent M.R."/>
            <person name="Brooks A.N."/>
            <person name="Brown R.H."/>
            <person name="Butlin R.K."/>
            <person name="Caggese C."/>
            <person name="Calvi B.R."/>
            <person name="Bernardo de Carvalho A."/>
            <person name="Caspi A."/>
            <person name="Castrezana S."/>
            <person name="Celniker S.E."/>
            <person name="Chang J.L."/>
            <person name="Chapple C."/>
            <person name="Chatterji S."/>
            <person name="Chinwalla A."/>
            <person name="Civetta A."/>
            <person name="Clifton S.W."/>
            <person name="Comeron J.M."/>
            <person name="Costello J.C."/>
            <person name="Coyne J.A."/>
            <person name="Daub J."/>
            <person name="David R.G."/>
            <person name="Delcher A.L."/>
            <person name="Delehaunty K."/>
            <person name="Do C.B."/>
            <person name="Ebling H."/>
            <person name="Edwards K."/>
            <person name="Eickbush T."/>
            <person name="Evans J.D."/>
            <person name="Filipski A."/>
            <person name="Findeiss S."/>
            <person name="Freyhult E."/>
            <person name="Fulton L."/>
            <person name="Fulton R."/>
            <person name="Garcia A.C."/>
            <person name="Gardiner A."/>
            <person name="Garfield D.A."/>
            <person name="Garvin B.E."/>
            <person name="Gibson G."/>
            <person name="Gilbert D."/>
            <person name="Gnerre S."/>
            <person name="Godfrey J."/>
            <person name="Good R."/>
            <person name="Gotea V."/>
            <person name="Gravely B."/>
            <person name="Greenberg A.J."/>
            <person name="Griffiths-Jones S."/>
            <person name="Gross S."/>
            <person name="Guigo R."/>
            <person name="Gustafson E.A."/>
            <person name="Haerty W."/>
            <person name="Hahn M.W."/>
            <person name="Halligan D.L."/>
            <person name="Halpern A.L."/>
            <person name="Halter G.M."/>
            <person name="Han M.V."/>
            <person name="Heger A."/>
            <person name="Hillier L."/>
            <person name="Hinrichs A.S."/>
            <person name="Holmes I."/>
            <person name="Hoskins R.A."/>
            <person name="Hubisz M.J."/>
            <person name="Hultmark D."/>
            <person name="Huntley M.A."/>
            <person name="Jaffe D.B."/>
            <person name="Jagadeeshan S."/>
            <person name="Jeck W.R."/>
            <person name="Johnson J."/>
            <person name="Jones C.D."/>
            <person name="Jordan W.C."/>
            <person name="Karpen G.H."/>
            <person name="Kataoka E."/>
            <person name="Keightley P.D."/>
            <person name="Kheradpour P."/>
            <person name="Kirkness E.F."/>
            <person name="Koerich L.B."/>
            <person name="Kristiansen K."/>
            <person name="Kudrna D."/>
            <person name="Kulathinal R.J."/>
            <person name="Kumar S."/>
            <person name="Kwok R."/>
            <person name="Lander E."/>
            <person name="Langley C.H."/>
            <person name="Lapoint R."/>
            <person name="Lazzaro B.P."/>
            <person name="Lee S.J."/>
            <person name="Levesque L."/>
            <person name="Li R."/>
            <person name="Lin C.F."/>
            <person name="Lin M.F."/>
            <person name="Lindblad-Toh K."/>
            <person name="Llopart A."/>
            <person name="Long M."/>
            <person name="Low L."/>
            <person name="Lozovsky E."/>
            <person name="Lu J."/>
            <person name="Luo M."/>
            <person name="Machado C.A."/>
            <person name="Makalowski W."/>
            <person name="Marzo M."/>
            <person name="Matsuda M."/>
            <person name="Matzkin L."/>
            <person name="McAllister B."/>
            <person name="McBride C.S."/>
            <person name="McKernan B."/>
            <person name="McKernan K."/>
            <person name="Mendez-Lago M."/>
            <person name="Minx P."/>
            <person name="Mollenhauer M.U."/>
            <person name="Montooth K."/>
            <person name="Mount S.M."/>
            <person name="Mu X."/>
            <person name="Myers E."/>
            <person name="Negre B."/>
            <person name="Newfeld S."/>
            <person name="Nielsen R."/>
            <person name="Noor M.A."/>
            <person name="O'Grady P."/>
            <person name="Pachter L."/>
            <person name="Papaceit M."/>
            <person name="Parisi M.J."/>
            <person name="Parisi M."/>
            <person name="Parts L."/>
            <person name="Pedersen J.S."/>
            <person name="Pesole G."/>
            <person name="Phillippy A.M."/>
            <person name="Ponting C.P."/>
            <person name="Pop M."/>
            <person name="Porcelli D."/>
            <person name="Powell J.R."/>
            <person name="Prohaska S."/>
            <person name="Pruitt K."/>
            <person name="Puig M."/>
            <person name="Quesneville H."/>
            <person name="Ram K.R."/>
            <person name="Rand D."/>
            <person name="Rasmussen M.D."/>
            <person name="Reed L.K."/>
            <person name="Reenan R."/>
            <person name="Reily A."/>
            <person name="Remington K.A."/>
            <person name="Rieger T.T."/>
            <person name="Ritchie M.G."/>
            <person name="Robin C."/>
            <person name="Rogers Y.H."/>
            <person name="Rohde C."/>
            <person name="Rozas J."/>
            <person name="Rubenfield M.J."/>
            <person name="Ruiz A."/>
            <person name="Russo S."/>
            <person name="Salzberg S.L."/>
            <person name="Sanchez-Gracia A."/>
            <person name="Saranga D.J."/>
            <person name="Sato H."/>
            <person name="Schaeffer S.W."/>
            <person name="Schatz M.C."/>
            <person name="Schlenke T."/>
            <person name="Schwartz R."/>
            <person name="Segarra C."/>
            <person name="Singh R.S."/>
            <person name="Sirot L."/>
            <person name="Sirota M."/>
            <person name="Sisneros N.B."/>
            <person name="Smith C.D."/>
            <person name="Smith T.F."/>
            <person name="Spieth J."/>
            <person name="Stage D.E."/>
            <person name="Stark A."/>
            <person name="Stephan W."/>
            <person name="Strausberg R.L."/>
            <person name="Strempel S."/>
            <person name="Sturgill D."/>
            <person name="Sutton G."/>
            <person name="Sutton G.G."/>
            <person name="Tao W."/>
            <person name="Teichmann S."/>
            <person name="Tobari Y.N."/>
            <person name="Tomimura Y."/>
            <person name="Tsolas J.M."/>
            <person name="Valente V.L."/>
            <person name="Venter E."/>
            <person name="Venter J.C."/>
            <person name="Vicario S."/>
            <person name="Vieira F.G."/>
            <person name="Vilella A.J."/>
            <person name="Villasante A."/>
            <person name="Walenz B."/>
            <person name="Wang J."/>
            <person name="Wasserman M."/>
            <person name="Watts T."/>
            <person name="Wilson D."/>
            <person name="Wilson R.K."/>
            <person name="Wing R.A."/>
            <person name="Wolfner M.F."/>
            <person name="Wong A."/>
            <person name="Wong G.K."/>
            <person name="Wu C.I."/>
            <person name="Wu G."/>
            <person name="Yamamoto D."/>
            <person name="Yang H.P."/>
            <person name="Yang S.P."/>
            <person name="Yorke J.A."/>
            <person name="Yoshida K."/>
            <person name="Zdobnov E."/>
            <person name="Zhang P."/>
            <person name="Zhang Y."/>
            <person name="Zimin A.V."/>
            <person name="Baldwin J."/>
            <person name="Abdouelleil A."/>
            <person name="Abdulkadir J."/>
            <person name="Abebe A."/>
            <person name="Abera B."/>
            <person name="Abreu J."/>
            <person name="Acer S.C."/>
            <person name="Aftuck L."/>
            <person name="Alexander A."/>
            <person name="An P."/>
            <person name="Anderson E."/>
            <person name="Anderson S."/>
            <person name="Arachi H."/>
            <person name="Azer M."/>
            <person name="Bachantsang P."/>
            <person name="Barry A."/>
            <person name="Bayul T."/>
            <person name="Berlin A."/>
            <person name="Bessette D."/>
            <person name="Bloom T."/>
            <person name="Blye J."/>
            <person name="Boguslavskiy L."/>
            <person name="Bonnet C."/>
            <person name="Boukhgalter B."/>
            <person name="Bourzgui I."/>
            <person name="Brown A."/>
            <person name="Cahill P."/>
            <person name="Channer S."/>
            <person name="Cheshatsang Y."/>
            <person name="Chuda L."/>
            <person name="Citroen M."/>
            <person name="Collymore A."/>
            <person name="Cooke P."/>
            <person name="Costello M."/>
            <person name="D'Aco K."/>
            <person name="Daza R."/>
            <person name="De Haan G."/>
            <person name="DeGray S."/>
            <person name="DeMaso C."/>
            <person name="Dhargay N."/>
            <person name="Dooley K."/>
            <person name="Dooley E."/>
            <person name="Doricent M."/>
            <person name="Dorje P."/>
            <person name="Dorjee K."/>
            <person name="Dupes A."/>
            <person name="Elong R."/>
            <person name="Falk J."/>
            <person name="Farina A."/>
            <person name="Faro S."/>
            <person name="Ferguson D."/>
            <person name="Fisher S."/>
            <person name="Foley C.D."/>
            <person name="Franke A."/>
            <person name="Friedrich D."/>
            <person name="Gadbois L."/>
            <person name="Gearin G."/>
            <person name="Gearin C.R."/>
            <person name="Giannoukos G."/>
            <person name="Goode T."/>
            <person name="Graham J."/>
            <person name="Grandbois E."/>
            <person name="Grewal S."/>
            <person name="Gyaltsen K."/>
            <person name="Hafez N."/>
            <person name="Hagos B."/>
            <person name="Hall J."/>
            <person name="Henson C."/>
            <person name="Hollinger A."/>
            <person name="Honan T."/>
            <person name="Huard M.D."/>
            <person name="Hughes L."/>
            <person name="Hurhula B."/>
            <person name="Husby M.E."/>
            <person name="Kamat A."/>
            <person name="Kanga B."/>
            <person name="Kashin S."/>
            <person name="Khazanovich D."/>
            <person name="Kisner P."/>
            <person name="Lance K."/>
            <person name="Lara M."/>
            <person name="Lee W."/>
            <person name="Lennon N."/>
            <person name="Letendre F."/>
            <person name="LeVine R."/>
            <person name="Lipovsky A."/>
            <person name="Liu X."/>
            <person name="Liu J."/>
            <person name="Liu S."/>
            <person name="Lokyitsang T."/>
            <person name="Lokyitsang Y."/>
            <person name="Lubonja R."/>
            <person name="Lui A."/>
            <person name="MacDonald P."/>
            <person name="Magnisalis V."/>
            <person name="Maru K."/>
            <person name="Matthews C."/>
            <person name="McCusker W."/>
            <person name="McDonough S."/>
            <person name="Mehta T."/>
            <person name="Meldrim J."/>
            <person name="Meneus L."/>
            <person name="Mihai O."/>
            <person name="Mihalev A."/>
            <person name="Mihova T."/>
            <person name="Mittelman R."/>
            <person name="Mlenga V."/>
            <person name="Montmayeur A."/>
            <person name="Mulrain L."/>
            <person name="Navidi A."/>
            <person name="Naylor J."/>
            <person name="Negash T."/>
            <person name="Nguyen T."/>
            <person name="Nguyen N."/>
            <person name="Nicol R."/>
            <person name="Norbu C."/>
            <person name="Norbu N."/>
            <person name="Novod N."/>
            <person name="O'Neill B."/>
            <person name="Osman S."/>
            <person name="Markiewicz E."/>
            <person name="Oyono O.L."/>
            <person name="Patti C."/>
            <person name="Phunkhang P."/>
            <person name="Pierre F."/>
            <person name="Priest M."/>
            <person name="Raghuraman S."/>
            <person name="Rege F."/>
            <person name="Reyes R."/>
            <person name="Rise C."/>
            <person name="Rogov P."/>
            <person name="Ross K."/>
            <person name="Ryan E."/>
            <person name="Settipalli S."/>
            <person name="Shea T."/>
            <person name="Sherpa N."/>
            <person name="Shi L."/>
            <person name="Shih D."/>
            <person name="Sparrow T."/>
            <person name="Spaulding J."/>
            <person name="Stalker J."/>
            <person name="Stange-Thomann N."/>
            <person name="Stavropoulos S."/>
            <person name="Stone C."/>
            <person name="Strader C."/>
            <person name="Tesfaye S."/>
            <person name="Thomson T."/>
            <person name="Thoulutsang Y."/>
            <person name="Thoulutsang D."/>
            <person name="Topham K."/>
            <person name="Topping I."/>
            <person name="Tsamla T."/>
            <person name="Vassiliev H."/>
            <person name="Vo A."/>
            <person name="Wangchuk T."/>
            <person name="Wangdi T."/>
            <person name="Weiand M."/>
            <person name="Wilkinson J."/>
            <person name="Wilson A."/>
            <person name="Yadav S."/>
            <person name="Young G."/>
            <person name="Yu Q."/>
            <person name="Zembek L."/>
            <person name="Zhong D."/>
            <person name="Zimmer A."/>
            <person name="Zwirko Z."/>
            <person name="Jaffe D.B."/>
            <person name="Alvarez P."/>
            <person name="Brockman W."/>
            <person name="Butler J."/>
            <person name="Chin C."/>
            <person name="Gnerre S."/>
            <person name="Grabherr M."/>
            <person name="Kleber M."/>
            <person name="Mauceli E."/>
            <person name="MacCallum I."/>
        </authorList>
    </citation>
    <scope>NUCLEOTIDE SEQUENCE [LARGE SCALE GENOMIC DNA]</scope>
    <source>
        <strain evidence="13">Tucson 14024-0371.13</strain>
    </source>
</reference>
<evidence type="ECO:0000256" key="11">
    <source>
        <dbReference type="SAM" id="Phobius"/>
    </source>
</evidence>
<dbReference type="InParanoid" id="B3MQQ1"/>
<evidence type="ECO:0000256" key="2">
    <source>
        <dbReference type="ARBA" id="ARBA00005792"/>
    </source>
</evidence>
<dbReference type="Proteomes" id="UP000007801">
    <property type="component" value="Unassembled WGS sequence"/>
</dbReference>
<dbReference type="eggNOG" id="KOG4056">
    <property type="taxonomic scope" value="Eukaryota"/>
</dbReference>
<dbReference type="SUPFAM" id="SSF47157">
    <property type="entry name" value="Mitochondrial import receptor subunit Tom20"/>
    <property type="match status" value="1"/>
</dbReference>
<dbReference type="GO" id="GO:0006605">
    <property type="term" value="P:protein targeting"/>
    <property type="evidence" value="ECO:0007669"/>
    <property type="project" value="InterPro"/>
</dbReference>
<evidence type="ECO:0000256" key="8">
    <source>
        <dbReference type="ARBA" id="ARBA00023128"/>
    </source>
</evidence>
<dbReference type="EMBL" id="CH902621">
    <property type="protein sequence ID" value="EDV44677.1"/>
    <property type="molecule type" value="Genomic_DNA"/>
</dbReference>
<dbReference type="OMA" id="ISAPDYK"/>
<dbReference type="InterPro" id="IPR002056">
    <property type="entry name" value="MAS20"/>
</dbReference>
<dbReference type="GO" id="GO:0030150">
    <property type="term" value="P:protein import into mitochondrial matrix"/>
    <property type="evidence" value="ECO:0007669"/>
    <property type="project" value="TreeGrafter"/>
</dbReference>
<evidence type="ECO:0008006" key="14">
    <source>
        <dbReference type="Google" id="ProtNLM"/>
    </source>
</evidence>
<dbReference type="PANTHER" id="PTHR12430:SF0">
    <property type="entry name" value="TRANSLOCASE OF OUTER MITOCHONDRIAL MEMBRANE 20"/>
    <property type="match status" value="1"/>
</dbReference>
<keyword evidence="5 10" id="KW-1000">Mitochondrion outer membrane</keyword>
<dbReference type="PRINTS" id="PR00351">
    <property type="entry name" value="OM20RECEPTOR"/>
</dbReference>
<evidence type="ECO:0000256" key="6">
    <source>
        <dbReference type="ARBA" id="ARBA00022927"/>
    </source>
</evidence>
<gene>
    <name evidence="12" type="primary">Dana\GF20479</name>
    <name evidence="12" type="synonym">dana_GLEANR_2885</name>
    <name evidence="12" type="ORF">GF20479</name>
</gene>
<keyword evidence="7 11" id="KW-1133">Transmembrane helix</keyword>
<dbReference type="InterPro" id="IPR022422">
    <property type="entry name" value="MAS20_rcpt_metazoan"/>
</dbReference>
<evidence type="ECO:0000313" key="13">
    <source>
        <dbReference type="Proteomes" id="UP000007801"/>
    </source>
</evidence>
<evidence type="ECO:0000256" key="9">
    <source>
        <dbReference type="ARBA" id="ARBA00023136"/>
    </source>
</evidence>
<comment type="subcellular location">
    <subcellularLocation>
        <location evidence="1">Mitochondrion outer membrane</location>
        <topology evidence="1">Single-pass membrane protein</topology>
    </subcellularLocation>
</comment>
<dbReference type="AlphaFoldDB" id="B3MQQ1"/>
<dbReference type="GO" id="GO:0005742">
    <property type="term" value="C:mitochondrial outer membrane translocase complex"/>
    <property type="evidence" value="ECO:0007669"/>
    <property type="project" value="UniProtKB-UniRule"/>
</dbReference>
<dbReference type="OrthoDB" id="2154253at2759"/>
<feature type="transmembrane region" description="Helical" evidence="11">
    <location>
        <begin position="6"/>
        <end position="25"/>
    </location>
</feature>
<keyword evidence="3" id="KW-0813">Transport</keyword>
<protein>
    <recommendedName>
        <fullName evidence="14">Mitochondrial import receptor subunit TOM20 homolog</fullName>
    </recommendedName>
</protein>
<keyword evidence="6" id="KW-0653">Protein transport</keyword>
<dbReference type="HOGENOM" id="CLU_100000_1_1_1"/>
<keyword evidence="4 11" id="KW-0812">Transmembrane</keyword>
<dbReference type="PANTHER" id="PTHR12430">
    <property type="entry name" value="MITOCHONDRIAL IMPORT RECEPTOR SUBUNIT TOM20"/>
    <property type="match status" value="1"/>
</dbReference>
<evidence type="ECO:0000256" key="10">
    <source>
        <dbReference type="PIRNR" id="PIRNR037707"/>
    </source>
</evidence>
<keyword evidence="8 10" id="KW-0496">Mitochondrion</keyword>
<accession>B3MQQ1</accession>
<dbReference type="GeneID" id="6503184"/>
<name>B3MQQ1_DROAN</name>